<evidence type="ECO:0000313" key="1">
    <source>
        <dbReference type="EMBL" id="RDX73779.1"/>
    </source>
</evidence>
<protein>
    <submittedName>
        <fullName evidence="1">Uncharacterized protein</fullName>
    </submittedName>
</protein>
<name>A0A371F677_MUCPR</name>
<dbReference type="EMBL" id="QJKJ01010417">
    <property type="protein sequence ID" value="RDX73779.1"/>
    <property type="molecule type" value="Genomic_DNA"/>
</dbReference>
<dbReference type="AlphaFoldDB" id="A0A371F677"/>
<sequence length="93" mass="10311">MGDSPKQISNSTLTTKHEEVLVAVRNPTPHNHVPLVSAFPKAPLSFKRMCNMLSRGKFLSLGDNIKPINSSKNFLLPKISFDPIVLQLDSFHA</sequence>
<dbReference type="Proteomes" id="UP000257109">
    <property type="component" value="Unassembled WGS sequence"/>
</dbReference>
<comment type="caution">
    <text evidence="1">The sequence shown here is derived from an EMBL/GenBank/DDBJ whole genome shotgun (WGS) entry which is preliminary data.</text>
</comment>
<feature type="non-terminal residue" evidence="1">
    <location>
        <position position="1"/>
    </location>
</feature>
<proteinExistence type="predicted"/>
<gene>
    <name evidence="1" type="ORF">CR513_46564</name>
</gene>
<organism evidence="1 2">
    <name type="scientific">Mucuna pruriens</name>
    <name type="common">Velvet bean</name>
    <name type="synonym">Dolichos pruriens</name>
    <dbReference type="NCBI Taxonomy" id="157652"/>
    <lineage>
        <taxon>Eukaryota</taxon>
        <taxon>Viridiplantae</taxon>
        <taxon>Streptophyta</taxon>
        <taxon>Embryophyta</taxon>
        <taxon>Tracheophyta</taxon>
        <taxon>Spermatophyta</taxon>
        <taxon>Magnoliopsida</taxon>
        <taxon>eudicotyledons</taxon>
        <taxon>Gunneridae</taxon>
        <taxon>Pentapetalae</taxon>
        <taxon>rosids</taxon>
        <taxon>fabids</taxon>
        <taxon>Fabales</taxon>
        <taxon>Fabaceae</taxon>
        <taxon>Papilionoideae</taxon>
        <taxon>50 kb inversion clade</taxon>
        <taxon>NPAAA clade</taxon>
        <taxon>indigoferoid/millettioid clade</taxon>
        <taxon>Phaseoleae</taxon>
        <taxon>Mucuna</taxon>
    </lineage>
</organism>
<reference evidence="1" key="1">
    <citation type="submission" date="2018-05" db="EMBL/GenBank/DDBJ databases">
        <title>Draft genome of Mucuna pruriens seed.</title>
        <authorList>
            <person name="Nnadi N.E."/>
            <person name="Vos R."/>
            <person name="Hasami M.H."/>
            <person name="Devisetty U.K."/>
            <person name="Aguiy J.C."/>
        </authorList>
    </citation>
    <scope>NUCLEOTIDE SEQUENCE [LARGE SCALE GENOMIC DNA]</scope>
    <source>
        <strain evidence="1">JCA_2017</strain>
    </source>
</reference>
<evidence type="ECO:0000313" key="2">
    <source>
        <dbReference type="Proteomes" id="UP000257109"/>
    </source>
</evidence>
<dbReference type="OrthoDB" id="1721053at2759"/>
<accession>A0A371F677</accession>
<keyword evidence="2" id="KW-1185">Reference proteome</keyword>